<gene>
    <name evidence="1" type="ORF">F383_32985</name>
</gene>
<proteinExistence type="predicted"/>
<evidence type="ECO:0000313" key="2">
    <source>
        <dbReference type="Proteomes" id="UP000032142"/>
    </source>
</evidence>
<protein>
    <submittedName>
        <fullName evidence="1">Uncharacterized protein</fullName>
    </submittedName>
</protein>
<dbReference type="Proteomes" id="UP000032142">
    <property type="component" value="Unassembled WGS sequence"/>
</dbReference>
<keyword evidence="2" id="KW-1185">Reference proteome</keyword>
<reference evidence="2" key="1">
    <citation type="submission" date="2014-09" db="EMBL/GenBank/DDBJ databases">
        <authorList>
            <person name="Mudge J."/>
            <person name="Ramaraj T."/>
            <person name="Lindquist I.E."/>
            <person name="Bharti A.K."/>
            <person name="Sundararajan A."/>
            <person name="Cameron C.T."/>
            <person name="Woodward J.E."/>
            <person name="May G.D."/>
            <person name="Brubaker C."/>
            <person name="Broadhvest J."/>
            <person name="Wilkins T.A."/>
        </authorList>
    </citation>
    <scope>NUCLEOTIDE SEQUENCE</scope>
    <source>
        <strain evidence="2">cv. AKA8401</strain>
    </source>
</reference>
<accession>A0A0B0MX68</accession>
<name>A0A0B0MX68_GOSAR</name>
<sequence length="54" mass="6023">MYDDIWDMALVWYYVCKISRVSFSILNGSTGNLMAILKLGKTMVGASEGGKMAW</sequence>
<dbReference type="AlphaFoldDB" id="A0A0B0MX68"/>
<dbReference type="EMBL" id="JRRC01458241">
    <property type="protein sequence ID" value="KHG06693.1"/>
    <property type="molecule type" value="Genomic_DNA"/>
</dbReference>
<evidence type="ECO:0000313" key="1">
    <source>
        <dbReference type="EMBL" id="KHG06693.1"/>
    </source>
</evidence>
<comment type="caution">
    <text evidence="1">The sequence shown here is derived from an EMBL/GenBank/DDBJ whole genome shotgun (WGS) entry which is preliminary data.</text>
</comment>
<organism evidence="1 2">
    <name type="scientific">Gossypium arboreum</name>
    <name type="common">Tree cotton</name>
    <name type="synonym">Gossypium nanking</name>
    <dbReference type="NCBI Taxonomy" id="29729"/>
    <lineage>
        <taxon>Eukaryota</taxon>
        <taxon>Viridiplantae</taxon>
        <taxon>Streptophyta</taxon>
        <taxon>Embryophyta</taxon>
        <taxon>Tracheophyta</taxon>
        <taxon>Spermatophyta</taxon>
        <taxon>Magnoliopsida</taxon>
        <taxon>eudicotyledons</taxon>
        <taxon>Gunneridae</taxon>
        <taxon>Pentapetalae</taxon>
        <taxon>rosids</taxon>
        <taxon>malvids</taxon>
        <taxon>Malvales</taxon>
        <taxon>Malvaceae</taxon>
        <taxon>Malvoideae</taxon>
        <taxon>Gossypium</taxon>
    </lineage>
</organism>